<dbReference type="EMBL" id="MCGE01000006">
    <property type="protein sequence ID" value="ORZ20624.1"/>
    <property type="molecule type" value="Genomic_DNA"/>
</dbReference>
<evidence type="ECO:0000313" key="3">
    <source>
        <dbReference type="EMBL" id="ORZ20624.1"/>
    </source>
</evidence>
<comment type="caution">
    <text evidence="3">The sequence shown here is derived from an EMBL/GenBank/DDBJ whole genome shotgun (WGS) entry which is preliminary data.</text>
</comment>
<dbReference type="AlphaFoldDB" id="A0A1X2IQT6"/>
<protein>
    <recommendedName>
        <fullName evidence="5">PH domain-containing protein</fullName>
    </recommendedName>
</protein>
<feature type="region of interest" description="Disordered" evidence="1">
    <location>
        <begin position="191"/>
        <end position="241"/>
    </location>
</feature>
<reference evidence="3 4" key="1">
    <citation type="submission" date="2016-07" db="EMBL/GenBank/DDBJ databases">
        <title>Pervasive Adenine N6-methylation of Active Genes in Fungi.</title>
        <authorList>
            <consortium name="DOE Joint Genome Institute"/>
            <person name="Mondo S.J."/>
            <person name="Dannebaum R.O."/>
            <person name="Kuo R.C."/>
            <person name="Labutti K."/>
            <person name="Haridas S."/>
            <person name="Kuo A."/>
            <person name="Salamov A."/>
            <person name="Ahrendt S.R."/>
            <person name="Lipzen A."/>
            <person name="Sullivan W."/>
            <person name="Andreopoulos W.B."/>
            <person name="Clum A."/>
            <person name="Lindquist E."/>
            <person name="Daum C."/>
            <person name="Ramamoorthy G.K."/>
            <person name="Gryganskyi A."/>
            <person name="Culley D."/>
            <person name="Magnuson J.K."/>
            <person name="James T.Y."/>
            <person name="O'Malley M.A."/>
            <person name="Stajich J.E."/>
            <person name="Spatafora J.W."/>
            <person name="Visel A."/>
            <person name="Grigoriev I.V."/>
        </authorList>
    </citation>
    <scope>NUCLEOTIDE SEQUENCE [LARGE SCALE GENOMIC DNA]</scope>
    <source>
        <strain evidence="3 4">NRRL 1336</strain>
    </source>
</reference>
<dbReference type="PANTHER" id="PTHR35519">
    <property type="entry name" value="MEMBRANE PROTEINS"/>
    <property type="match status" value="1"/>
</dbReference>
<sequence length="241" mass="27169">MNSHTIGKYAMQYLLESQAAKKPLQETPSSSNTVATKKPSQPPIQQQQQQQPRRWWSRSPRPEDILTKQERKILKAVKKKAQFLDRGISLCCIQIGFDGLIGLIPVVGDFIGLIFALFLVEKAMEANLPSKLVNQMLVNIAVDFFIGLVPIIGDILDIMYKCNTRNALLLEEYLIERRHYQLRKQQDIDTSYTPKATSSSTDIPHAVKDTTLQRQQQQQASHGSSKSASILQPKNKIGPSK</sequence>
<evidence type="ECO:0000313" key="4">
    <source>
        <dbReference type="Proteomes" id="UP000193560"/>
    </source>
</evidence>
<evidence type="ECO:0008006" key="5">
    <source>
        <dbReference type="Google" id="ProtNLM"/>
    </source>
</evidence>
<keyword evidence="2" id="KW-1133">Transmembrane helix</keyword>
<evidence type="ECO:0000256" key="1">
    <source>
        <dbReference type="SAM" id="MobiDB-lite"/>
    </source>
</evidence>
<evidence type="ECO:0000256" key="2">
    <source>
        <dbReference type="SAM" id="Phobius"/>
    </source>
</evidence>
<dbReference type="Proteomes" id="UP000193560">
    <property type="component" value="Unassembled WGS sequence"/>
</dbReference>
<feature type="transmembrane region" description="Helical" evidence="2">
    <location>
        <begin position="132"/>
        <end position="153"/>
    </location>
</feature>
<feature type="region of interest" description="Disordered" evidence="1">
    <location>
        <begin position="20"/>
        <end position="61"/>
    </location>
</feature>
<keyword evidence="2" id="KW-0812">Transmembrane</keyword>
<gene>
    <name evidence="3" type="ORF">BCR42DRAFT_409165</name>
</gene>
<dbReference type="PANTHER" id="PTHR35519:SF2">
    <property type="entry name" value="PH DOMAIN PROTEIN"/>
    <property type="match status" value="1"/>
</dbReference>
<dbReference type="Pfam" id="PF13430">
    <property type="entry name" value="DUF4112"/>
    <property type="match status" value="1"/>
</dbReference>
<dbReference type="OrthoDB" id="2103474at2759"/>
<keyword evidence="2" id="KW-0472">Membrane</keyword>
<feature type="compositionally biased region" description="Polar residues" evidence="1">
    <location>
        <begin position="220"/>
        <end position="232"/>
    </location>
</feature>
<proteinExistence type="predicted"/>
<accession>A0A1X2IQT6</accession>
<feature type="compositionally biased region" description="Low complexity" evidence="1">
    <location>
        <begin position="43"/>
        <end position="59"/>
    </location>
</feature>
<feature type="compositionally biased region" description="Polar residues" evidence="1">
    <location>
        <begin position="191"/>
        <end position="202"/>
    </location>
</feature>
<dbReference type="InterPro" id="IPR025187">
    <property type="entry name" value="DUF4112"/>
</dbReference>
<feature type="compositionally biased region" description="Polar residues" evidence="1">
    <location>
        <begin position="26"/>
        <end position="35"/>
    </location>
</feature>
<dbReference type="STRING" id="90262.A0A1X2IQT6"/>
<feature type="transmembrane region" description="Helical" evidence="2">
    <location>
        <begin position="99"/>
        <end position="120"/>
    </location>
</feature>
<keyword evidence="4" id="KW-1185">Reference proteome</keyword>
<name>A0A1X2IQT6_9FUNG</name>
<organism evidence="3 4">
    <name type="scientific">Absidia repens</name>
    <dbReference type="NCBI Taxonomy" id="90262"/>
    <lineage>
        <taxon>Eukaryota</taxon>
        <taxon>Fungi</taxon>
        <taxon>Fungi incertae sedis</taxon>
        <taxon>Mucoromycota</taxon>
        <taxon>Mucoromycotina</taxon>
        <taxon>Mucoromycetes</taxon>
        <taxon>Mucorales</taxon>
        <taxon>Cunninghamellaceae</taxon>
        <taxon>Absidia</taxon>
    </lineage>
</organism>